<proteinExistence type="predicted"/>
<organism evidence="1 2">
    <name type="scientific">Dendrothele bispora (strain CBS 962.96)</name>
    <dbReference type="NCBI Taxonomy" id="1314807"/>
    <lineage>
        <taxon>Eukaryota</taxon>
        <taxon>Fungi</taxon>
        <taxon>Dikarya</taxon>
        <taxon>Basidiomycota</taxon>
        <taxon>Agaricomycotina</taxon>
        <taxon>Agaricomycetes</taxon>
        <taxon>Agaricomycetidae</taxon>
        <taxon>Agaricales</taxon>
        <taxon>Agaricales incertae sedis</taxon>
        <taxon>Dendrothele</taxon>
    </lineage>
</organism>
<dbReference type="Proteomes" id="UP000297245">
    <property type="component" value="Unassembled WGS sequence"/>
</dbReference>
<name>A0A4V4HIL3_DENBC</name>
<dbReference type="EMBL" id="ML179039">
    <property type="protein sequence ID" value="THV07046.1"/>
    <property type="molecule type" value="Genomic_DNA"/>
</dbReference>
<evidence type="ECO:0000313" key="1">
    <source>
        <dbReference type="EMBL" id="THV07046.1"/>
    </source>
</evidence>
<dbReference type="AlphaFoldDB" id="A0A4V4HIL3"/>
<protein>
    <submittedName>
        <fullName evidence="1">Uncharacterized protein</fullName>
    </submittedName>
</protein>
<accession>A0A4V4HIL3</accession>
<gene>
    <name evidence="1" type="ORF">K435DRAFT_710344</name>
</gene>
<reference evidence="1 2" key="1">
    <citation type="journal article" date="2019" name="Nat. Ecol. Evol.">
        <title>Megaphylogeny resolves global patterns of mushroom evolution.</title>
        <authorList>
            <person name="Varga T."/>
            <person name="Krizsan K."/>
            <person name="Foldi C."/>
            <person name="Dima B."/>
            <person name="Sanchez-Garcia M."/>
            <person name="Sanchez-Ramirez S."/>
            <person name="Szollosi G.J."/>
            <person name="Szarkandi J.G."/>
            <person name="Papp V."/>
            <person name="Albert L."/>
            <person name="Andreopoulos W."/>
            <person name="Angelini C."/>
            <person name="Antonin V."/>
            <person name="Barry K.W."/>
            <person name="Bougher N.L."/>
            <person name="Buchanan P."/>
            <person name="Buyck B."/>
            <person name="Bense V."/>
            <person name="Catcheside P."/>
            <person name="Chovatia M."/>
            <person name="Cooper J."/>
            <person name="Damon W."/>
            <person name="Desjardin D."/>
            <person name="Finy P."/>
            <person name="Geml J."/>
            <person name="Haridas S."/>
            <person name="Hughes K."/>
            <person name="Justo A."/>
            <person name="Karasinski D."/>
            <person name="Kautmanova I."/>
            <person name="Kiss B."/>
            <person name="Kocsube S."/>
            <person name="Kotiranta H."/>
            <person name="LaButti K.M."/>
            <person name="Lechner B.E."/>
            <person name="Liimatainen K."/>
            <person name="Lipzen A."/>
            <person name="Lukacs Z."/>
            <person name="Mihaltcheva S."/>
            <person name="Morgado L.N."/>
            <person name="Niskanen T."/>
            <person name="Noordeloos M.E."/>
            <person name="Ohm R.A."/>
            <person name="Ortiz-Santana B."/>
            <person name="Ovrebo C."/>
            <person name="Racz N."/>
            <person name="Riley R."/>
            <person name="Savchenko A."/>
            <person name="Shiryaev A."/>
            <person name="Soop K."/>
            <person name="Spirin V."/>
            <person name="Szebenyi C."/>
            <person name="Tomsovsky M."/>
            <person name="Tulloss R.E."/>
            <person name="Uehling J."/>
            <person name="Grigoriev I.V."/>
            <person name="Vagvolgyi C."/>
            <person name="Papp T."/>
            <person name="Martin F.M."/>
            <person name="Miettinen O."/>
            <person name="Hibbett D.S."/>
            <person name="Nagy L.G."/>
        </authorList>
    </citation>
    <scope>NUCLEOTIDE SEQUENCE [LARGE SCALE GENOMIC DNA]</scope>
    <source>
        <strain evidence="1 2">CBS 962.96</strain>
    </source>
</reference>
<evidence type="ECO:0000313" key="2">
    <source>
        <dbReference type="Proteomes" id="UP000297245"/>
    </source>
</evidence>
<keyword evidence="2" id="KW-1185">Reference proteome</keyword>
<sequence length="395" mass="44178">MGRTNLWQDTYSRHLFRHGHGYALLNPEPSRIGEEPDPELEKLYAEGIRVGDVGLISDSGDFISLFNIFKSSNASINRVYGVPHDFQPLKFERTLYFSTNLYHMPKTWISSRHDKEVRLNADGTALAPGMPCGPGFGVELHFSRSEGAILLLAEGARRVDYRGLPDIRDYATKHAESWYRYVTDQVRMDAYNGSLYVITGYDRTNCYENLSFQSSSKESSVSFRLVSPLLPNGNFGRLEVSYSSLTSQEHQRRASTPEHSLQNLSPFIRGFKIMLRQNLSLLKPTVKVVDVAKADPALVMYRGQSFQSSPLIPFSTLSRTSTSSKSSPSSVLSSPVCEISVSPSSSHVQGDLLPNFTQQVQVDAEASGSTSRNFHNNWNFVSNLLPKGFPIMIFP</sequence>
<dbReference type="OrthoDB" id="2662290at2759"/>